<name>A0A3B9IDM1_9PROT</name>
<organism evidence="1 2">
    <name type="scientific">Tistrella mobilis</name>
    <dbReference type="NCBI Taxonomy" id="171437"/>
    <lineage>
        <taxon>Bacteria</taxon>
        <taxon>Pseudomonadati</taxon>
        <taxon>Pseudomonadota</taxon>
        <taxon>Alphaproteobacteria</taxon>
        <taxon>Geminicoccales</taxon>
        <taxon>Geminicoccaceae</taxon>
        <taxon>Tistrella</taxon>
    </lineage>
</organism>
<protein>
    <recommendedName>
        <fullName evidence="3">DUF2190 domain-containing protein</fullName>
    </recommendedName>
</protein>
<dbReference type="Proteomes" id="UP000257706">
    <property type="component" value="Unassembled WGS sequence"/>
</dbReference>
<evidence type="ECO:0000313" key="1">
    <source>
        <dbReference type="EMBL" id="HAE45850.1"/>
    </source>
</evidence>
<comment type="caution">
    <text evidence="1">The sequence shown here is derived from an EMBL/GenBank/DDBJ whole genome shotgun (WGS) entry which is preliminary data.</text>
</comment>
<dbReference type="EMBL" id="DMAI01000003">
    <property type="protein sequence ID" value="HAE45850.1"/>
    <property type="molecule type" value="Genomic_DNA"/>
</dbReference>
<accession>A0A3B9IDM1</accession>
<evidence type="ECO:0000313" key="2">
    <source>
        <dbReference type="Proteomes" id="UP000257706"/>
    </source>
</evidence>
<sequence>MSNAKVIKACVAAVNLTHGRAVKYGAADGTVTIAGAGDRGIGVTDCPGGVTAGEPVDVVLSGITDMVIGDGPGGAGTTSAAGMPLRALAGGALGQTPSTADTSYWTVGYPTVTASPGDIVPGMVMPGRVTF</sequence>
<dbReference type="AlphaFoldDB" id="A0A3B9IDM1"/>
<reference evidence="1 2" key="1">
    <citation type="journal article" date="2018" name="Nat. Biotechnol.">
        <title>A standardized bacterial taxonomy based on genome phylogeny substantially revises the tree of life.</title>
        <authorList>
            <person name="Parks D.H."/>
            <person name="Chuvochina M."/>
            <person name="Waite D.W."/>
            <person name="Rinke C."/>
            <person name="Skarshewski A."/>
            <person name="Chaumeil P.A."/>
            <person name="Hugenholtz P."/>
        </authorList>
    </citation>
    <scope>NUCLEOTIDE SEQUENCE [LARGE SCALE GENOMIC DNA]</scope>
    <source>
        <strain evidence="1">UBA8739</strain>
    </source>
</reference>
<evidence type="ECO:0008006" key="3">
    <source>
        <dbReference type="Google" id="ProtNLM"/>
    </source>
</evidence>
<proteinExistence type="predicted"/>
<gene>
    <name evidence="1" type="ORF">DCK97_00360</name>
</gene>